<name>A0AAE3K3F2_9CREN</name>
<dbReference type="Pfam" id="PF02613">
    <property type="entry name" value="Nitrate_red_del"/>
    <property type="match status" value="1"/>
</dbReference>
<keyword evidence="1" id="KW-0143">Chaperone</keyword>
<accession>A0AAE3K3F2</accession>
<dbReference type="InterPro" id="IPR036411">
    <property type="entry name" value="TorD-like_sf"/>
</dbReference>
<comment type="caution">
    <text evidence="2">The sequence shown here is derived from an EMBL/GenBank/DDBJ whole genome shotgun (WGS) entry which is preliminary data.</text>
</comment>
<protein>
    <submittedName>
        <fullName evidence="2">Molecular chaperone TorD family protein</fullName>
    </submittedName>
</protein>
<dbReference type="PANTHER" id="PTHR34227:SF1">
    <property type="entry name" value="DIMETHYL SULFOXIDE REDUCTASE CHAPERONE-RELATED"/>
    <property type="match status" value="1"/>
</dbReference>
<sequence>MSDLPVIRFYVYDTFSEIFFYKINDDEYKVMIDKVNKVSENLGQAIKEVSGVDFPRIAKKFSEIKKKDYAIEYTTLFFTGLGLKPLMPVESRRTFAISGEKQALRQYLDITSFYERRGVVPKVAGSFIHEPDHITTILAFMALLVREEIEERKEGKDFMKTVKEESEFLNRHVVNWVIDWARDVMSDPRANLFKVVCEELAKWIEFDYREISKVLPKVV</sequence>
<dbReference type="AlphaFoldDB" id="A0AAE3K3F2"/>
<dbReference type="EMBL" id="JZWS02000009">
    <property type="protein sequence ID" value="MCL7344448.1"/>
    <property type="molecule type" value="Genomic_DNA"/>
</dbReference>
<dbReference type="PANTHER" id="PTHR34227">
    <property type="entry name" value="CHAPERONE PROTEIN YCDY"/>
    <property type="match status" value="1"/>
</dbReference>
<proteinExistence type="predicted"/>
<organism evidence="2">
    <name type="scientific">Candidatus Aramenus sulfurataquae</name>
    <dbReference type="NCBI Taxonomy" id="1326980"/>
    <lineage>
        <taxon>Archaea</taxon>
        <taxon>Thermoproteota</taxon>
        <taxon>Thermoprotei</taxon>
        <taxon>Sulfolobales</taxon>
        <taxon>Sulfolobaceae</taxon>
        <taxon>Candidatus Aramenus</taxon>
    </lineage>
</organism>
<dbReference type="InterPro" id="IPR020945">
    <property type="entry name" value="DMSO/NO3_reduct_chaperone"/>
</dbReference>
<dbReference type="InterPro" id="IPR050289">
    <property type="entry name" value="TorD/DmsD_chaperones"/>
</dbReference>
<evidence type="ECO:0000256" key="1">
    <source>
        <dbReference type="ARBA" id="ARBA00023186"/>
    </source>
</evidence>
<dbReference type="SUPFAM" id="SSF89155">
    <property type="entry name" value="TorD-like"/>
    <property type="match status" value="1"/>
</dbReference>
<dbReference type="Gene3D" id="1.10.3480.10">
    <property type="entry name" value="TorD-like"/>
    <property type="match status" value="1"/>
</dbReference>
<gene>
    <name evidence="2" type="ORF">TQ35_007740</name>
</gene>
<evidence type="ECO:0000313" key="2">
    <source>
        <dbReference type="EMBL" id="MCL7344448.1"/>
    </source>
</evidence>
<reference evidence="2" key="1">
    <citation type="submission" date="2022-05" db="EMBL/GenBank/DDBJ databases">
        <title>Metagenome Sequencing of an Archaeal-Dominated Microbial Community from a Hot Spring at the Los Azufres Geothermal Field, Mexico.</title>
        <authorList>
            <person name="Marin-Paredes R."/>
            <person name="Martinez-Romero E."/>
            <person name="Servin-Garciduenas L.E."/>
        </authorList>
    </citation>
    <scope>NUCLEOTIDE SEQUENCE</scope>
    <source>
        <strain evidence="2">AZ1-454</strain>
    </source>
</reference>